<name>A0ABQ9XAU7_9EUKA</name>
<reference evidence="2 3" key="1">
    <citation type="journal article" date="2022" name="bioRxiv">
        <title>Genomics of Preaxostyla Flagellates Illuminates Evolutionary Transitions and the Path Towards Mitochondrial Loss.</title>
        <authorList>
            <person name="Novak L.V.F."/>
            <person name="Treitli S.C."/>
            <person name="Pyrih J."/>
            <person name="Halakuc P."/>
            <person name="Pipaliya S.V."/>
            <person name="Vacek V."/>
            <person name="Brzon O."/>
            <person name="Soukal P."/>
            <person name="Eme L."/>
            <person name="Dacks J.B."/>
            <person name="Karnkowska A."/>
            <person name="Elias M."/>
            <person name="Hampl V."/>
        </authorList>
    </citation>
    <scope>NUCLEOTIDE SEQUENCE [LARGE SCALE GENOMIC DNA]</scope>
    <source>
        <strain evidence="2">NAU3</strain>
        <tissue evidence="2">Gut</tissue>
    </source>
</reference>
<evidence type="ECO:0000256" key="1">
    <source>
        <dbReference type="SAM" id="MobiDB-lite"/>
    </source>
</evidence>
<evidence type="ECO:0000313" key="2">
    <source>
        <dbReference type="EMBL" id="KAK2947772.1"/>
    </source>
</evidence>
<gene>
    <name evidence="2" type="ORF">BLNAU_17291</name>
</gene>
<dbReference type="EMBL" id="JARBJD010000191">
    <property type="protein sequence ID" value="KAK2947772.1"/>
    <property type="molecule type" value="Genomic_DNA"/>
</dbReference>
<keyword evidence="3" id="KW-1185">Reference proteome</keyword>
<organism evidence="2 3">
    <name type="scientific">Blattamonas nauphoetae</name>
    <dbReference type="NCBI Taxonomy" id="2049346"/>
    <lineage>
        <taxon>Eukaryota</taxon>
        <taxon>Metamonada</taxon>
        <taxon>Preaxostyla</taxon>
        <taxon>Oxymonadida</taxon>
        <taxon>Blattamonas</taxon>
    </lineage>
</organism>
<feature type="region of interest" description="Disordered" evidence="1">
    <location>
        <begin position="337"/>
        <end position="378"/>
    </location>
</feature>
<accession>A0ABQ9XAU7</accession>
<evidence type="ECO:0000313" key="3">
    <source>
        <dbReference type="Proteomes" id="UP001281761"/>
    </source>
</evidence>
<proteinExistence type="predicted"/>
<sequence length="378" mass="42534">MLTAVHSSDHTYVVNELRQVLIRCRSGMKPVCGINVFLARKGQLFSKLFAINMGNQTVYQTFDYPLPQPSDDTWSSYLRHCSLRQFENLMYSFETKYKGKVVEWEGTVATVSDRWVQFVMNPSESSRTRYDVTLCLNDETRQTYPAFVVGATSTFKGRLTSLGTFGSHKLTAVPLASSEPVIPFTWLDFCRFFGVSAQKSADLFFVRFYENRAMFLTGVLTARSLLAHEELEGGAYHLADFTCTDLDPSAHPEPVKLRVYRFNQAVFKKLDAAVASKETVTVCASVLKRKSDCHELRLHCFIPKSFKSTAALGKEPEEQTSQYATWDYAPDDFHVSAVADRNSKDDEPQPAQNPEFKARMDLGALPSAPPGGKMEIIS</sequence>
<dbReference type="Proteomes" id="UP001281761">
    <property type="component" value="Unassembled WGS sequence"/>
</dbReference>
<comment type="caution">
    <text evidence="2">The sequence shown here is derived from an EMBL/GenBank/DDBJ whole genome shotgun (WGS) entry which is preliminary data.</text>
</comment>
<protein>
    <submittedName>
        <fullName evidence="2">Uncharacterized protein</fullName>
    </submittedName>
</protein>